<organism evidence="2 3">
    <name type="scientific">Sphagnum jensenii</name>
    <dbReference type="NCBI Taxonomy" id="128206"/>
    <lineage>
        <taxon>Eukaryota</taxon>
        <taxon>Viridiplantae</taxon>
        <taxon>Streptophyta</taxon>
        <taxon>Embryophyta</taxon>
        <taxon>Bryophyta</taxon>
        <taxon>Sphagnophytina</taxon>
        <taxon>Sphagnopsida</taxon>
        <taxon>Sphagnales</taxon>
        <taxon>Sphagnaceae</taxon>
        <taxon>Sphagnum</taxon>
    </lineage>
</organism>
<dbReference type="EMBL" id="OZ020099">
    <property type="protein sequence ID" value="CAK9271125.1"/>
    <property type="molecule type" value="Genomic_DNA"/>
</dbReference>
<gene>
    <name evidence="2" type="ORF">CSSPJE1EN1_LOCUS16603</name>
</gene>
<keyword evidence="3" id="KW-1185">Reference proteome</keyword>
<evidence type="ECO:0000313" key="3">
    <source>
        <dbReference type="Proteomes" id="UP001497444"/>
    </source>
</evidence>
<name>A0ABP0WYV0_9BRYO</name>
<dbReference type="Proteomes" id="UP001497444">
    <property type="component" value="Chromosome 4"/>
</dbReference>
<proteinExistence type="predicted"/>
<evidence type="ECO:0000313" key="2">
    <source>
        <dbReference type="EMBL" id="CAK9271125.1"/>
    </source>
</evidence>
<reference evidence="2" key="1">
    <citation type="submission" date="2024-02" db="EMBL/GenBank/DDBJ databases">
        <authorList>
            <consortium name="ELIXIR-Norway"/>
            <consortium name="Elixir Norway"/>
        </authorList>
    </citation>
    <scope>NUCLEOTIDE SEQUENCE</scope>
</reference>
<accession>A0ABP0WYV0</accession>
<feature type="region of interest" description="Disordered" evidence="1">
    <location>
        <begin position="70"/>
        <end position="114"/>
    </location>
</feature>
<feature type="compositionally biased region" description="Polar residues" evidence="1">
    <location>
        <begin position="81"/>
        <end position="100"/>
    </location>
</feature>
<sequence length="114" mass="11798">MDICSATADSQTTGLDEFVLVSRRTRKAGRGAHASSPTVRKCSLAANDSLDFASLELCAAPAKLISPTLGEEIGKEGGNAGSNQATSVASQDCSRLQQQSKEAKALQPRSYGGP</sequence>
<evidence type="ECO:0000256" key="1">
    <source>
        <dbReference type="SAM" id="MobiDB-lite"/>
    </source>
</evidence>
<protein>
    <submittedName>
        <fullName evidence="2">Uncharacterized protein</fullName>
    </submittedName>
</protein>